<evidence type="ECO:0000256" key="5">
    <source>
        <dbReference type="SAM" id="SignalP"/>
    </source>
</evidence>
<feature type="signal peptide" evidence="5">
    <location>
        <begin position="1"/>
        <end position="23"/>
    </location>
</feature>
<name>A0A1L9TZ31_9EURO</name>
<dbReference type="InterPro" id="IPR036318">
    <property type="entry name" value="FAD-bd_PCMH-like_sf"/>
</dbReference>
<evidence type="ECO:0000256" key="3">
    <source>
        <dbReference type="ARBA" id="ARBA00022827"/>
    </source>
</evidence>
<dbReference type="PROSITE" id="PS51387">
    <property type="entry name" value="FAD_PCMH"/>
    <property type="match status" value="1"/>
</dbReference>
<dbReference type="InterPro" id="IPR016166">
    <property type="entry name" value="FAD-bd_PCMH"/>
</dbReference>
<keyword evidence="8" id="KW-1185">Reference proteome</keyword>
<keyword evidence="4" id="KW-0560">Oxidoreductase</keyword>
<sequence length="499" mass="53706">MRLTNALPLAGLSLLSLAGGSSADSNGCATLKSSLADSVFLPSDEVYTEESQNFWSNTEILSPACVFRPESAQQLGEGIQLLRGKNASFAVRGGGHMGIKGANNIDDGVLIVMSALNTLELSEDQSILHLGPSYRRWGDVYSFLEPHGLGVAGGRLGPVGVPGLLLAGGVNFYGNQVGWGCDTVVSYEVVLADGSIVEVDKDSYPDLFWALKGGSSNFGLVTRFSLKTVKSSLVWAGSYTVSEEYIDQFLKAVATFSADISDPKTHIVPALVPSPGAGTLASVILFYDSDNTPFPEVFRPFTDIPVYSSTLGFKTLAQFADELGQMVIDNINDVFVAGTVTGKTFDELHRGISIINSTFFDRLPALYDQVPAENLKAIQLDWQPIGKLWMDASAKAGGNALGLNPGKVYLAYAEVVEWTGSEYDDIVMQWVEETTYAINNATMKEGLYDPFNYMGDAAGFQSIFPGYGAGNHQRLVNVAQKYDPNAVFQDLMPGGFKVY</sequence>
<comment type="similarity">
    <text evidence="1">Belongs to the oxygen-dependent FAD-linked oxidoreductase family.</text>
</comment>
<reference evidence="8" key="1">
    <citation type="journal article" date="2017" name="Genome Biol.">
        <title>Comparative genomics reveals high biological diversity and specific adaptations in the industrially and medically important fungal genus Aspergillus.</title>
        <authorList>
            <person name="de Vries R.P."/>
            <person name="Riley R."/>
            <person name="Wiebenga A."/>
            <person name="Aguilar-Osorio G."/>
            <person name="Amillis S."/>
            <person name="Uchima C.A."/>
            <person name="Anderluh G."/>
            <person name="Asadollahi M."/>
            <person name="Askin M."/>
            <person name="Barry K."/>
            <person name="Battaglia E."/>
            <person name="Bayram O."/>
            <person name="Benocci T."/>
            <person name="Braus-Stromeyer S.A."/>
            <person name="Caldana C."/>
            <person name="Canovas D."/>
            <person name="Cerqueira G.C."/>
            <person name="Chen F."/>
            <person name="Chen W."/>
            <person name="Choi C."/>
            <person name="Clum A."/>
            <person name="Dos Santos R.A."/>
            <person name="Damasio A.R."/>
            <person name="Diallinas G."/>
            <person name="Emri T."/>
            <person name="Fekete E."/>
            <person name="Flipphi M."/>
            <person name="Freyberg S."/>
            <person name="Gallo A."/>
            <person name="Gournas C."/>
            <person name="Habgood R."/>
            <person name="Hainaut M."/>
            <person name="Harispe M.L."/>
            <person name="Henrissat B."/>
            <person name="Hilden K.S."/>
            <person name="Hope R."/>
            <person name="Hossain A."/>
            <person name="Karabika E."/>
            <person name="Karaffa L."/>
            <person name="Karanyi Z."/>
            <person name="Krasevec N."/>
            <person name="Kuo A."/>
            <person name="Kusch H."/>
            <person name="LaButti K."/>
            <person name="Lagendijk E.L."/>
            <person name="Lapidus A."/>
            <person name="Levasseur A."/>
            <person name="Lindquist E."/>
            <person name="Lipzen A."/>
            <person name="Logrieco A.F."/>
            <person name="MacCabe A."/>
            <person name="Maekelae M.R."/>
            <person name="Malavazi I."/>
            <person name="Melin P."/>
            <person name="Meyer V."/>
            <person name="Mielnichuk N."/>
            <person name="Miskei M."/>
            <person name="Molnar A.P."/>
            <person name="Mule G."/>
            <person name="Ngan C.Y."/>
            <person name="Orejas M."/>
            <person name="Orosz E."/>
            <person name="Ouedraogo J.P."/>
            <person name="Overkamp K.M."/>
            <person name="Park H.-S."/>
            <person name="Perrone G."/>
            <person name="Piumi F."/>
            <person name="Punt P.J."/>
            <person name="Ram A.F."/>
            <person name="Ramon A."/>
            <person name="Rauscher S."/>
            <person name="Record E."/>
            <person name="Riano-Pachon D.M."/>
            <person name="Robert V."/>
            <person name="Roehrig J."/>
            <person name="Ruller R."/>
            <person name="Salamov A."/>
            <person name="Salih N.S."/>
            <person name="Samson R.A."/>
            <person name="Sandor E."/>
            <person name="Sanguinetti M."/>
            <person name="Schuetze T."/>
            <person name="Sepcic K."/>
            <person name="Shelest E."/>
            <person name="Sherlock G."/>
            <person name="Sophianopoulou V."/>
            <person name="Squina F.M."/>
            <person name="Sun H."/>
            <person name="Susca A."/>
            <person name="Todd R.B."/>
            <person name="Tsang A."/>
            <person name="Unkles S.E."/>
            <person name="van de Wiele N."/>
            <person name="van Rossen-Uffink D."/>
            <person name="Oliveira J.V."/>
            <person name="Vesth T.C."/>
            <person name="Visser J."/>
            <person name="Yu J.-H."/>
            <person name="Zhou M."/>
            <person name="Andersen M.R."/>
            <person name="Archer D.B."/>
            <person name="Baker S.E."/>
            <person name="Benoit I."/>
            <person name="Brakhage A.A."/>
            <person name="Braus G.H."/>
            <person name="Fischer R."/>
            <person name="Frisvad J.C."/>
            <person name="Goldman G.H."/>
            <person name="Houbraken J."/>
            <person name="Oakley B."/>
            <person name="Pocsi I."/>
            <person name="Scazzocchio C."/>
            <person name="Seiboth B."/>
            <person name="vanKuyk P.A."/>
            <person name="Wortman J."/>
            <person name="Dyer P.S."/>
            <person name="Grigoriev I.V."/>
        </authorList>
    </citation>
    <scope>NUCLEOTIDE SEQUENCE [LARGE SCALE GENOMIC DNA]</scope>
    <source>
        <strain evidence="8">CBS 593.65</strain>
    </source>
</reference>
<keyword evidence="3" id="KW-0274">FAD</keyword>
<dbReference type="PANTHER" id="PTHR42973">
    <property type="entry name" value="BINDING OXIDOREDUCTASE, PUTATIVE (AFU_ORTHOLOGUE AFUA_1G17690)-RELATED"/>
    <property type="match status" value="1"/>
</dbReference>
<dbReference type="OrthoDB" id="2151789at2759"/>
<organism evidence="7 8">
    <name type="scientific">Aspergillus sydowii CBS 593.65</name>
    <dbReference type="NCBI Taxonomy" id="1036612"/>
    <lineage>
        <taxon>Eukaryota</taxon>
        <taxon>Fungi</taxon>
        <taxon>Dikarya</taxon>
        <taxon>Ascomycota</taxon>
        <taxon>Pezizomycotina</taxon>
        <taxon>Eurotiomycetes</taxon>
        <taxon>Eurotiomycetidae</taxon>
        <taxon>Eurotiales</taxon>
        <taxon>Aspergillaceae</taxon>
        <taxon>Aspergillus</taxon>
        <taxon>Aspergillus subgen. Nidulantes</taxon>
    </lineage>
</organism>
<dbReference type="Pfam" id="PF01565">
    <property type="entry name" value="FAD_binding_4"/>
    <property type="match status" value="1"/>
</dbReference>
<dbReference type="VEuPathDB" id="FungiDB:ASPSYDRAFT_141875"/>
<dbReference type="PANTHER" id="PTHR42973:SF53">
    <property type="entry name" value="FAD-BINDING PCMH-TYPE DOMAIN-CONTAINING PROTEIN-RELATED"/>
    <property type="match status" value="1"/>
</dbReference>
<dbReference type="Gene3D" id="3.30.43.10">
    <property type="entry name" value="Uridine Diphospho-n-acetylenolpyruvylglucosamine Reductase, domain 2"/>
    <property type="match status" value="1"/>
</dbReference>
<dbReference type="EMBL" id="KV878582">
    <property type="protein sequence ID" value="OJJ64696.1"/>
    <property type="molecule type" value="Genomic_DNA"/>
</dbReference>
<dbReference type="InterPro" id="IPR016167">
    <property type="entry name" value="FAD-bd_PCMH_sub1"/>
</dbReference>
<gene>
    <name evidence="7" type="ORF">ASPSYDRAFT_141875</name>
</gene>
<dbReference type="InterPro" id="IPR016169">
    <property type="entry name" value="FAD-bd_PCMH_sub2"/>
</dbReference>
<accession>A0A1L9TZ31</accession>
<protein>
    <recommendedName>
        <fullName evidence="6">FAD-binding PCMH-type domain-containing protein</fullName>
    </recommendedName>
</protein>
<dbReference type="STRING" id="1036612.A0A1L9TZ31"/>
<evidence type="ECO:0000259" key="6">
    <source>
        <dbReference type="PROSITE" id="PS51387"/>
    </source>
</evidence>
<dbReference type="RefSeq" id="XP_040708502.1">
    <property type="nucleotide sequence ID" value="XM_040841197.1"/>
</dbReference>
<evidence type="ECO:0000256" key="4">
    <source>
        <dbReference type="ARBA" id="ARBA00023002"/>
    </source>
</evidence>
<dbReference type="Gene3D" id="3.30.465.10">
    <property type="match status" value="1"/>
</dbReference>
<feature type="domain" description="FAD-binding PCMH-type" evidence="6">
    <location>
        <begin position="59"/>
        <end position="231"/>
    </location>
</feature>
<dbReference type="InterPro" id="IPR050416">
    <property type="entry name" value="FAD-linked_Oxidoreductase"/>
</dbReference>
<dbReference type="AlphaFoldDB" id="A0A1L9TZ31"/>
<evidence type="ECO:0000313" key="7">
    <source>
        <dbReference type="EMBL" id="OJJ64696.1"/>
    </source>
</evidence>
<keyword evidence="5" id="KW-0732">Signal</keyword>
<evidence type="ECO:0000256" key="1">
    <source>
        <dbReference type="ARBA" id="ARBA00005466"/>
    </source>
</evidence>
<dbReference type="Proteomes" id="UP000184356">
    <property type="component" value="Unassembled WGS sequence"/>
</dbReference>
<proteinExistence type="inferred from homology"/>
<dbReference type="GeneID" id="63757270"/>
<dbReference type="InterPro" id="IPR006094">
    <property type="entry name" value="Oxid_FAD_bind_N"/>
</dbReference>
<dbReference type="GO" id="GO:0016491">
    <property type="term" value="F:oxidoreductase activity"/>
    <property type="evidence" value="ECO:0007669"/>
    <property type="project" value="UniProtKB-KW"/>
</dbReference>
<dbReference type="SUPFAM" id="SSF56176">
    <property type="entry name" value="FAD-binding/transporter-associated domain-like"/>
    <property type="match status" value="1"/>
</dbReference>
<keyword evidence="2" id="KW-0285">Flavoprotein</keyword>
<feature type="chain" id="PRO_5009887688" description="FAD-binding PCMH-type domain-containing protein" evidence="5">
    <location>
        <begin position="24"/>
        <end position="499"/>
    </location>
</feature>
<dbReference type="Gene3D" id="3.40.462.20">
    <property type="match status" value="1"/>
</dbReference>
<evidence type="ECO:0000256" key="2">
    <source>
        <dbReference type="ARBA" id="ARBA00022630"/>
    </source>
</evidence>
<dbReference type="GO" id="GO:0071949">
    <property type="term" value="F:FAD binding"/>
    <property type="evidence" value="ECO:0007669"/>
    <property type="project" value="InterPro"/>
</dbReference>
<evidence type="ECO:0000313" key="8">
    <source>
        <dbReference type="Proteomes" id="UP000184356"/>
    </source>
</evidence>